<evidence type="ECO:0000256" key="7">
    <source>
        <dbReference type="ARBA" id="ARBA00022692"/>
    </source>
</evidence>
<evidence type="ECO:0000256" key="11">
    <source>
        <dbReference type="ARBA" id="ARBA00023136"/>
    </source>
</evidence>
<dbReference type="PANTHER" id="PTHR30561:SF9">
    <property type="entry name" value="4-AMINO-4-DEOXY-L-ARABINOSE-PHOSPHOUNDECAPRENOL FLIPPASE SUBUNIT ARNF-RELATED"/>
    <property type="match status" value="1"/>
</dbReference>
<feature type="transmembrane region" description="Helical" evidence="12">
    <location>
        <begin position="104"/>
        <end position="121"/>
    </location>
</feature>
<reference evidence="13" key="1">
    <citation type="submission" date="2022-12" db="EMBL/GenBank/DDBJ databases">
        <title>Complete genome sequence of an Australian strain of Rouxiella badensis DAR84756 and resolution of the R. badensis DSM100043 and R. chamberiensis DSM28324 genomes.</title>
        <authorList>
            <person name="Paul S."/>
            <person name="Anderson P.J."/>
            <person name="Maynard G."/>
            <person name="Dyall-Smith M."/>
            <person name="Kudinha T."/>
        </authorList>
    </citation>
    <scope>NUCLEOTIDE SEQUENCE</scope>
    <source>
        <strain evidence="13">DSM 28324</strain>
    </source>
</reference>
<dbReference type="PANTHER" id="PTHR30561">
    <property type="entry name" value="SMR FAMILY PROTON-DEPENDENT DRUG EFFLUX TRANSPORTER SUGE"/>
    <property type="match status" value="1"/>
</dbReference>
<comment type="pathway">
    <text evidence="12">Bacterial outer membrane biogenesis; lipopolysaccharide biosynthesis.</text>
</comment>
<proteinExistence type="inferred from homology"/>
<dbReference type="NCBIfam" id="NF002816">
    <property type="entry name" value="PRK02971.1-2"/>
    <property type="match status" value="1"/>
</dbReference>
<organism evidence="13 14">
    <name type="scientific">Rouxiella chamberiensis</name>
    <dbReference type="NCBI Taxonomy" id="1513468"/>
    <lineage>
        <taxon>Bacteria</taxon>
        <taxon>Pseudomonadati</taxon>
        <taxon>Pseudomonadota</taxon>
        <taxon>Gammaproteobacteria</taxon>
        <taxon>Enterobacterales</taxon>
        <taxon>Yersiniaceae</taxon>
        <taxon>Rouxiella</taxon>
    </lineage>
</organism>
<keyword evidence="8 12" id="KW-0448">Lipopolysaccharide biosynthesis</keyword>
<evidence type="ECO:0000256" key="3">
    <source>
        <dbReference type="ARBA" id="ARBA00022475"/>
    </source>
</evidence>
<dbReference type="Proteomes" id="UP001164712">
    <property type="component" value="Chromosome"/>
</dbReference>
<evidence type="ECO:0000256" key="8">
    <source>
        <dbReference type="ARBA" id="ARBA00022985"/>
    </source>
</evidence>
<gene>
    <name evidence="12 13" type="primary">arnF</name>
    <name evidence="13" type="ORF">O1V66_09875</name>
</gene>
<keyword evidence="2 12" id="KW-0813">Transport</keyword>
<comment type="similarity">
    <text evidence="12">Belongs to the ArnF family.</text>
</comment>
<comment type="function">
    <text evidence="12">Translocates 4-amino-4-deoxy-L-arabinose-phosphoundecaprenol (alpha-L-Ara4N-phosphoundecaprenol) from the cytoplasmic to the periplasmic side of the inner membrane.</text>
</comment>
<feature type="transmembrane region" description="Helical" evidence="12">
    <location>
        <begin position="41"/>
        <end position="68"/>
    </location>
</feature>
<keyword evidence="9 12" id="KW-1133">Transmembrane helix</keyword>
<sequence>MKGYLWGIASLFLVSMAQLLMKWSVMRLPTSLPDTVQSSLIMGHLPALIALFSGIAGYALSMVCWFFALRRLPLNRAYSLLGLSYALVYLAAACLPVFNEPLQALKSLGAILIVMGVGLINHQGARSAIPPSR</sequence>
<comment type="subcellular location">
    <subcellularLocation>
        <location evidence="12">Cell inner membrane</location>
        <topology evidence="12">Multi-pass membrane protein</topology>
    </subcellularLocation>
    <subcellularLocation>
        <location evidence="1">Cell membrane</location>
        <topology evidence="1">Multi-pass membrane protein</topology>
    </subcellularLocation>
</comment>
<evidence type="ECO:0000256" key="12">
    <source>
        <dbReference type="HAMAP-Rule" id="MF_00538"/>
    </source>
</evidence>
<keyword evidence="6 12" id="KW-0441">Lipid A biosynthesis</keyword>
<evidence type="ECO:0000256" key="5">
    <source>
        <dbReference type="ARBA" id="ARBA00022519"/>
    </source>
</evidence>
<dbReference type="RefSeq" id="WP_045046579.1">
    <property type="nucleotide sequence ID" value="NZ_CP114058.1"/>
</dbReference>
<keyword evidence="11 12" id="KW-0472">Membrane</keyword>
<name>A0ABY7HVH2_9GAMM</name>
<keyword evidence="5 12" id="KW-0997">Cell inner membrane</keyword>
<evidence type="ECO:0000256" key="9">
    <source>
        <dbReference type="ARBA" id="ARBA00022989"/>
    </source>
</evidence>
<evidence type="ECO:0000256" key="2">
    <source>
        <dbReference type="ARBA" id="ARBA00022448"/>
    </source>
</evidence>
<keyword evidence="14" id="KW-1185">Reference proteome</keyword>
<dbReference type="InterPro" id="IPR037185">
    <property type="entry name" value="EmrE-like"/>
</dbReference>
<accession>A0ABY7HVH2</accession>
<evidence type="ECO:0000256" key="10">
    <source>
        <dbReference type="ARBA" id="ARBA00023098"/>
    </source>
</evidence>
<comment type="caution">
    <text evidence="12">Lacks conserved residue(s) required for the propagation of feature annotation.</text>
</comment>
<dbReference type="SUPFAM" id="SSF103481">
    <property type="entry name" value="Multidrug resistance efflux transporter EmrE"/>
    <property type="match status" value="1"/>
</dbReference>
<feature type="transmembrane region" description="Helical" evidence="12">
    <location>
        <begin position="80"/>
        <end position="98"/>
    </location>
</feature>
<keyword evidence="3 12" id="KW-1003">Cell membrane</keyword>
<dbReference type="HAMAP" id="MF_00538">
    <property type="entry name" value="Flippase_ArnF"/>
    <property type="match status" value="1"/>
</dbReference>
<dbReference type="InterPro" id="IPR000390">
    <property type="entry name" value="Small_drug/metabolite_transptr"/>
</dbReference>
<dbReference type="EMBL" id="CP114058">
    <property type="protein sequence ID" value="WAT02791.1"/>
    <property type="molecule type" value="Genomic_DNA"/>
</dbReference>
<keyword evidence="10 12" id="KW-0443">Lipid metabolism</keyword>
<dbReference type="Gene3D" id="1.10.3730.20">
    <property type="match status" value="1"/>
</dbReference>
<comment type="subunit">
    <text evidence="12">Heterodimer of ArnE and ArnF.</text>
</comment>
<keyword evidence="4 12" id="KW-0444">Lipid biosynthesis</keyword>
<evidence type="ECO:0000313" key="14">
    <source>
        <dbReference type="Proteomes" id="UP001164712"/>
    </source>
</evidence>
<evidence type="ECO:0000256" key="1">
    <source>
        <dbReference type="ARBA" id="ARBA00004651"/>
    </source>
</evidence>
<evidence type="ECO:0000256" key="6">
    <source>
        <dbReference type="ARBA" id="ARBA00022556"/>
    </source>
</evidence>
<keyword evidence="7 12" id="KW-0812">Transmembrane</keyword>
<evidence type="ECO:0000313" key="13">
    <source>
        <dbReference type="EMBL" id="WAT02791.1"/>
    </source>
</evidence>
<evidence type="ECO:0000256" key="4">
    <source>
        <dbReference type="ARBA" id="ARBA00022516"/>
    </source>
</evidence>
<dbReference type="InterPro" id="IPR022832">
    <property type="entry name" value="Flippase_ArnF"/>
</dbReference>
<protein>
    <recommendedName>
        <fullName evidence="12">Probable 4-amino-4-deoxy-L-arabinose-phosphoundecaprenol flippase subunit ArnF</fullName>
        <shortName evidence="12">L-Ara4N-phosphoundecaprenol flippase subunit ArnF</shortName>
    </recommendedName>
    <alternativeName>
        <fullName evidence="12">Undecaprenyl phosphate-aminoarabinose flippase subunit ArnF</fullName>
    </alternativeName>
</protein>